<gene>
    <name evidence="2" type="ORF">M0R45_026633</name>
</gene>
<reference evidence="2 3" key="1">
    <citation type="journal article" date="2023" name="G3 (Bethesda)">
        <title>A chromosome-length genome assembly and annotation of blackberry (Rubus argutus, cv. 'Hillquist').</title>
        <authorList>
            <person name="Bruna T."/>
            <person name="Aryal R."/>
            <person name="Dudchenko O."/>
            <person name="Sargent D.J."/>
            <person name="Mead D."/>
            <person name="Buti M."/>
            <person name="Cavallini A."/>
            <person name="Hytonen T."/>
            <person name="Andres J."/>
            <person name="Pham M."/>
            <person name="Weisz D."/>
            <person name="Mascagni F."/>
            <person name="Usai G."/>
            <person name="Natali L."/>
            <person name="Bassil N."/>
            <person name="Fernandez G.E."/>
            <person name="Lomsadze A."/>
            <person name="Armour M."/>
            <person name="Olukolu B."/>
            <person name="Poorten T."/>
            <person name="Britton C."/>
            <person name="Davik J."/>
            <person name="Ashrafi H."/>
            <person name="Aiden E.L."/>
            <person name="Borodovsky M."/>
            <person name="Worthington M."/>
        </authorList>
    </citation>
    <scope>NUCLEOTIDE SEQUENCE [LARGE SCALE GENOMIC DNA]</scope>
    <source>
        <strain evidence="2">PI 553951</strain>
    </source>
</reference>
<keyword evidence="3" id="KW-1185">Reference proteome</keyword>
<evidence type="ECO:0000313" key="3">
    <source>
        <dbReference type="Proteomes" id="UP001457282"/>
    </source>
</evidence>
<organism evidence="2 3">
    <name type="scientific">Rubus argutus</name>
    <name type="common">Southern blackberry</name>
    <dbReference type="NCBI Taxonomy" id="59490"/>
    <lineage>
        <taxon>Eukaryota</taxon>
        <taxon>Viridiplantae</taxon>
        <taxon>Streptophyta</taxon>
        <taxon>Embryophyta</taxon>
        <taxon>Tracheophyta</taxon>
        <taxon>Spermatophyta</taxon>
        <taxon>Magnoliopsida</taxon>
        <taxon>eudicotyledons</taxon>
        <taxon>Gunneridae</taxon>
        <taxon>Pentapetalae</taxon>
        <taxon>rosids</taxon>
        <taxon>fabids</taxon>
        <taxon>Rosales</taxon>
        <taxon>Rosaceae</taxon>
        <taxon>Rosoideae</taxon>
        <taxon>Rosoideae incertae sedis</taxon>
        <taxon>Rubus</taxon>
    </lineage>
</organism>
<evidence type="ECO:0000313" key="2">
    <source>
        <dbReference type="EMBL" id="KAK9929538.1"/>
    </source>
</evidence>
<evidence type="ECO:0000256" key="1">
    <source>
        <dbReference type="SAM" id="MobiDB-lite"/>
    </source>
</evidence>
<dbReference type="EMBL" id="JBEDUW010000005">
    <property type="protein sequence ID" value="KAK9929538.1"/>
    <property type="molecule type" value="Genomic_DNA"/>
</dbReference>
<proteinExistence type="predicted"/>
<feature type="region of interest" description="Disordered" evidence="1">
    <location>
        <begin position="119"/>
        <end position="143"/>
    </location>
</feature>
<accession>A0AAW1WZW3</accession>
<protein>
    <submittedName>
        <fullName evidence="2">Uncharacterized protein</fullName>
    </submittedName>
</protein>
<dbReference type="Proteomes" id="UP001457282">
    <property type="component" value="Unassembled WGS sequence"/>
</dbReference>
<dbReference type="AlphaFoldDB" id="A0AAW1WZW3"/>
<comment type="caution">
    <text evidence="2">The sequence shown here is derived from an EMBL/GenBank/DDBJ whole genome shotgun (WGS) entry which is preliminary data.</text>
</comment>
<name>A0AAW1WZW3_RUBAR</name>
<sequence>MSVFNDFISEANLRNPPLLNAKFTWSNMRDAAIGQISLLCNIGGILKWGPEPFRVENMWLKNPSFKENFTGWWETDLGPSWERFKFMNKLRGVKTNIKMWSKEVFGDVLMEKKSVEMKIKEQDNMDEREGLNTELKRERESQK</sequence>